<dbReference type="InterPro" id="IPR050595">
    <property type="entry name" value="Bact_response_regulator"/>
</dbReference>
<organism evidence="4 5">
    <name type="scientific">Candidatus Adlerbacteria bacterium RIFCSPLOWO2_01_FULL_51_16</name>
    <dbReference type="NCBI Taxonomy" id="1797243"/>
    <lineage>
        <taxon>Bacteria</taxon>
        <taxon>Candidatus Adleribacteriota</taxon>
    </lineage>
</organism>
<dbReference type="PANTHER" id="PTHR44591">
    <property type="entry name" value="STRESS RESPONSE REGULATOR PROTEIN 1"/>
    <property type="match status" value="1"/>
</dbReference>
<keyword evidence="1 2" id="KW-0597">Phosphoprotein</keyword>
<gene>
    <name evidence="4" type="ORF">A2943_01310</name>
</gene>
<evidence type="ECO:0000313" key="4">
    <source>
        <dbReference type="EMBL" id="OGC80554.1"/>
    </source>
</evidence>
<dbReference type="Proteomes" id="UP000176185">
    <property type="component" value="Unassembled WGS sequence"/>
</dbReference>
<dbReference type="Gene3D" id="3.40.50.2300">
    <property type="match status" value="1"/>
</dbReference>
<dbReference type="InterPro" id="IPR001789">
    <property type="entry name" value="Sig_transdc_resp-reg_receiver"/>
</dbReference>
<dbReference type="GO" id="GO:0000160">
    <property type="term" value="P:phosphorelay signal transduction system"/>
    <property type="evidence" value="ECO:0007669"/>
    <property type="project" value="InterPro"/>
</dbReference>
<reference evidence="4 5" key="1">
    <citation type="journal article" date="2016" name="Nat. Commun.">
        <title>Thousands of microbial genomes shed light on interconnected biogeochemical processes in an aquifer system.</title>
        <authorList>
            <person name="Anantharaman K."/>
            <person name="Brown C.T."/>
            <person name="Hug L.A."/>
            <person name="Sharon I."/>
            <person name="Castelle C.J."/>
            <person name="Probst A.J."/>
            <person name="Thomas B.C."/>
            <person name="Singh A."/>
            <person name="Wilkins M.J."/>
            <person name="Karaoz U."/>
            <person name="Brodie E.L."/>
            <person name="Williams K.H."/>
            <person name="Hubbard S.S."/>
            <person name="Banfield J.F."/>
        </authorList>
    </citation>
    <scope>NUCLEOTIDE SEQUENCE [LARGE SCALE GENOMIC DNA]</scope>
</reference>
<dbReference type="SUPFAM" id="SSF52172">
    <property type="entry name" value="CheY-like"/>
    <property type="match status" value="1"/>
</dbReference>
<dbReference type="PROSITE" id="PS50110">
    <property type="entry name" value="RESPONSE_REGULATORY"/>
    <property type="match status" value="1"/>
</dbReference>
<feature type="modified residue" description="4-aspartylphosphate" evidence="2">
    <location>
        <position position="52"/>
    </location>
</feature>
<accession>A0A1F4XG42</accession>
<evidence type="ECO:0000313" key="5">
    <source>
        <dbReference type="Proteomes" id="UP000176185"/>
    </source>
</evidence>
<dbReference type="SMART" id="SM00448">
    <property type="entry name" value="REC"/>
    <property type="match status" value="1"/>
</dbReference>
<evidence type="ECO:0000259" key="3">
    <source>
        <dbReference type="PROSITE" id="PS50110"/>
    </source>
</evidence>
<dbReference type="EMBL" id="MEWX01000018">
    <property type="protein sequence ID" value="OGC80554.1"/>
    <property type="molecule type" value="Genomic_DNA"/>
</dbReference>
<sequence length="121" mass="13536">MAKIAIVEDDLAIAQMYRLKFEAEGHKVEIAENGKLGLELCKQMKPDVVLLDLMMPEMNGDEMLEHMRSSDWGKHTKVIILTNVGEQEAPESLKKLGVTAFIVKAEMTPKQVSELVKQQVG</sequence>
<dbReference type="STRING" id="1797243.A2943_01310"/>
<protein>
    <recommendedName>
        <fullName evidence="3">Response regulatory domain-containing protein</fullName>
    </recommendedName>
</protein>
<dbReference type="InterPro" id="IPR011006">
    <property type="entry name" value="CheY-like_superfamily"/>
</dbReference>
<feature type="domain" description="Response regulatory" evidence="3">
    <location>
        <begin position="3"/>
        <end position="119"/>
    </location>
</feature>
<evidence type="ECO:0000256" key="1">
    <source>
        <dbReference type="ARBA" id="ARBA00022553"/>
    </source>
</evidence>
<proteinExistence type="predicted"/>
<comment type="caution">
    <text evidence="4">The sequence shown here is derived from an EMBL/GenBank/DDBJ whole genome shotgun (WGS) entry which is preliminary data.</text>
</comment>
<dbReference type="Pfam" id="PF00072">
    <property type="entry name" value="Response_reg"/>
    <property type="match status" value="1"/>
</dbReference>
<dbReference type="AlphaFoldDB" id="A0A1F4XG42"/>
<evidence type="ECO:0000256" key="2">
    <source>
        <dbReference type="PROSITE-ProRule" id="PRU00169"/>
    </source>
</evidence>
<name>A0A1F4XG42_9BACT</name>
<dbReference type="CDD" id="cd00156">
    <property type="entry name" value="REC"/>
    <property type="match status" value="1"/>
</dbReference>
<dbReference type="PANTHER" id="PTHR44591:SF3">
    <property type="entry name" value="RESPONSE REGULATORY DOMAIN-CONTAINING PROTEIN"/>
    <property type="match status" value="1"/>
</dbReference>